<protein>
    <submittedName>
        <fullName evidence="1">Uncharacterized protein</fullName>
    </submittedName>
</protein>
<dbReference type="Proteomes" id="UP000057820">
    <property type="component" value="Plasmid 2"/>
</dbReference>
<dbReference type="EMBL" id="LN868939">
    <property type="protein sequence ID" value="CRY84253.1"/>
    <property type="molecule type" value="Genomic_DNA"/>
</dbReference>
<reference evidence="2" key="1">
    <citation type="submission" date="2015-03" db="EMBL/GenBank/DDBJ databases">
        <authorList>
            <consortium name="Pathogen Informatics"/>
        </authorList>
    </citation>
    <scope>NUCLEOTIDE SEQUENCE [LARGE SCALE GENOMIC DNA]</scope>
    <source>
        <strain evidence="2">NCTC11134</strain>
        <plasmid evidence="2">2</plasmid>
    </source>
</reference>
<evidence type="ECO:0000313" key="2">
    <source>
        <dbReference type="Proteomes" id="UP000057820"/>
    </source>
</evidence>
<dbReference type="GeneID" id="61134651"/>
<dbReference type="AlphaFoldDB" id="A0A0H5P9Y8"/>
<dbReference type="KEGG" id="nfr:ERS450000_05938"/>
<dbReference type="RefSeq" id="WP_011210518.1">
    <property type="nucleotide sequence ID" value="NZ_CP031418.1"/>
</dbReference>
<accession>A0A0H5P9Y8</accession>
<sequence>MITRHDDVHRVTHYGAAPLVDHAGYSVEVGVEDGSDLMSIRVGLTDTPCHAIRADLPTAAVAELRDRCDAFLHDHQEPQ</sequence>
<organism evidence="1 2">
    <name type="scientific">Nocardia farcinica</name>
    <dbReference type="NCBI Taxonomy" id="37329"/>
    <lineage>
        <taxon>Bacteria</taxon>
        <taxon>Bacillati</taxon>
        <taxon>Actinomycetota</taxon>
        <taxon>Actinomycetes</taxon>
        <taxon>Mycobacteriales</taxon>
        <taxon>Nocardiaceae</taxon>
        <taxon>Nocardia</taxon>
    </lineage>
</organism>
<evidence type="ECO:0000313" key="1">
    <source>
        <dbReference type="EMBL" id="CRY84253.1"/>
    </source>
</evidence>
<proteinExistence type="predicted"/>
<geneLocation type="plasmid" evidence="1">
    <name>2</name>
</geneLocation>
<gene>
    <name evidence="1" type="ORF">ERS450000_05938</name>
</gene>
<keyword evidence="1" id="KW-0614">Plasmid</keyword>
<name>A0A0H5P9Y8_NOCFR</name>